<comment type="caution">
    <text evidence="5">The sequence shown here is derived from an EMBL/GenBank/DDBJ whole genome shotgun (WGS) entry which is preliminary data.</text>
</comment>
<dbReference type="PROSITE" id="PS01124">
    <property type="entry name" value="HTH_ARAC_FAMILY_2"/>
    <property type="match status" value="1"/>
</dbReference>
<dbReference type="RefSeq" id="WP_190928508.1">
    <property type="nucleotide sequence ID" value="NZ_JACXJA010000016.1"/>
</dbReference>
<dbReference type="SUPFAM" id="SSF51215">
    <property type="entry name" value="Regulatory protein AraC"/>
    <property type="match status" value="1"/>
</dbReference>
<dbReference type="EMBL" id="JACXJA010000016">
    <property type="protein sequence ID" value="MBD2863055.1"/>
    <property type="molecule type" value="Genomic_DNA"/>
</dbReference>
<reference evidence="5" key="1">
    <citation type="submission" date="2020-09" db="EMBL/GenBank/DDBJ databases">
        <title>A novel bacterium of genus Paenibacillus, isolated from South China Sea.</title>
        <authorList>
            <person name="Huang H."/>
            <person name="Mo K."/>
            <person name="Hu Y."/>
        </authorList>
    </citation>
    <scope>NUCLEOTIDE SEQUENCE</scope>
    <source>
        <strain evidence="5">IB182363</strain>
    </source>
</reference>
<sequence>MSEVKPGRAPGSVKLAAVRIGSGGRSGKARCEPGWDWRPAPLGDYDLWYVVSGKGDVRLNGELFPVRQGSCFVFRPGDRIEATQHPDDRLTVIYIHFDVTDLRTGEPCDPESSWLPPGYVYTEDAYPLESRMNEVLEADAEEEESEMRDEWFHCLMKLVLLQLSKAGEAGSPETEAEPPISHKQKRLLLQTKQYIKEHIASPIDYDEIAKFAGLTPRYLNRLFKRYTGQSLKAYITSTRVERARHLLAETSMTVGVVAETLGYSDIFFFSKQFKKYSGIPPSTLRAKALPAEPHTGR</sequence>
<dbReference type="AlphaFoldDB" id="A0A927C8D3"/>
<dbReference type="InterPro" id="IPR018062">
    <property type="entry name" value="HTH_AraC-typ_CS"/>
</dbReference>
<protein>
    <submittedName>
        <fullName evidence="5">Helix-turn-helix transcriptional regulator</fullName>
    </submittedName>
</protein>
<dbReference type="Proteomes" id="UP000639396">
    <property type="component" value="Unassembled WGS sequence"/>
</dbReference>
<keyword evidence="1" id="KW-0805">Transcription regulation</keyword>
<dbReference type="SUPFAM" id="SSF46689">
    <property type="entry name" value="Homeodomain-like"/>
    <property type="match status" value="2"/>
</dbReference>
<dbReference type="InterPro" id="IPR003313">
    <property type="entry name" value="AraC-bd"/>
</dbReference>
<dbReference type="InterPro" id="IPR014710">
    <property type="entry name" value="RmlC-like_jellyroll"/>
</dbReference>
<evidence type="ECO:0000313" key="5">
    <source>
        <dbReference type="EMBL" id="MBD2863055.1"/>
    </source>
</evidence>
<gene>
    <name evidence="5" type="ORF">IDH45_13765</name>
</gene>
<organism evidence="5 6">
    <name type="scientific">Paenibacillus oceani</name>
    <dbReference type="NCBI Taxonomy" id="2772510"/>
    <lineage>
        <taxon>Bacteria</taxon>
        <taxon>Bacillati</taxon>
        <taxon>Bacillota</taxon>
        <taxon>Bacilli</taxon>
        <taxon>Bacillales</taxon>
        <taxon>Paenibacillaceae</taxon>
        <taxon>Paenibacillus</taxon>
    </lineage>
</organism>
<dbReference type="GO" id="GO:0003700">
    <property type="term" value="F:DNA-binding transcription factor activity"/>
    <property type="evidence" value="ECO:0007669"/>
    <property type="project" value="InterPro"/>
</dbReference>
<keyword evidence="2" id="KW-0238">DNA-binding</keyword>
<keyword evidence="3" id="KW-0804">Transcription</keyword>
<accession>A0A927C8D3</accession>
<evidence type="ECO:0000313" key="6">
    <source>
        <dbReference type="Proteomes" id="UP000639396"/>
    </source>
</evidence>
<dbReference type="PROSITE" id="PS00041">
    <property type="entry name" value="HTH_ARAC_FAMILY_1"/>
    <property type="match status" value="1"/>
</dbReference>
<dbReference type="Gene3D" id="1.10.10.60">
    <property type="entry name" value="Homeodomain-like"/>
    <property type="match status" value="2"/>
</dbReference>
<dbReference type="InterPro" id="IPR009057">
    <property type="entry name" value="Homeodomain-like_sf"/>
</dbReference>
<dbReference type="PANTHER" id="PTHR43280:SF31">
    <property type="entry name" value="TRANSCRIPTIONAL REGULATORY PROTEIN"/>
    <property type="match status" value="1"/>
</dbReference>
<evidence type="ECO:0000256" key="2">
    <source>
        <dbReference type="ARBA" id="ARBA00023125"/>
    </source>
</evidence>
<dbReference type="SMART" id="SM00342">
    <property type="entry name" value="HTH_ARAC"/>
    <property type="match status" value="1"/>
</dbReference>
<evidence type="ECO:0000259" key="4">
    <source>
        <dbReference type="PROSITE" id="PS01124"/>
    </source>
</evidence>
<name>A0A927C8D3_9BACL</name>
<dbReference type="InterPro" id="IPR018060">
    <property type="entry name" value="HTH_AraC"/>
</dbReference>
<dbReference type="Pfam" id="PF12833">
    <property type="entry name" value="HTH_18"/>
    <property type="match status" value="1"/>
</dbReference>
<evidence type="ECO:0000256" key="1">
    <source>
        <dbReference type="ARBA" id="ARBA00023015"/>
    </source>
</evidence>
<dbReference type="Gene3D" id="2.60.120.10">
    <property type="entry name" value="Jelly Rolls"/>
    <property type="match status" value="1"/>
</dbReference>
<dbReference type="Pfam" id="PF02311">
    <property type="entry name" value="AraC_binding"/>
    <property type="match status" value="1"/>
</dbReference>
<feature type="domain" description="HTH araC/xylS-type" evidence="4">
    <location>
        <begin position="189"/>
        <end position="287"/>
    </location>
</feature>
<dbReference type="GO" id="GO:0043565">
    <property type="term" value="F:sequence-specific DNA binding"/>
    <property type="evidence" value="ECO:0007669"/>
    <property type="project" value="InterPro"/>
</dbReference>
<dbReference type="PANTHER" id="PTHR43280">
    <property type="entry name" value="ARAC-FAMILY TRANSCRIPTIONAL REGULATOR"/>
    <property type="match status" value="1"/>
</dbReference>
<keyword evidence="6" id="KW-1185">Reference proteome</keyword>
<dbReference type="InterPro" id="IPR037923">
    <property type="entry name" value="HTH-like"/>
</dbReference>
<evidence type="ECO:0000256" key="3">
    <source>
        <dbReference type="ARBA" id="ARBA00023163"/>
    </source>
</evidence>
<proteinExistence type="predicted"/>